<reference evidence="1 2" key="1">
    <citation type="submission" date="2024-06" db="EMBL/GenBank/DDBJ databases">
        <authorList>
            <person name="Kaempfer P."/>
            <person name="Viver T."/>
        </authorList>
    </citation>
    <scope>NUCLEOTIDE SEQUENCE [LARGE SCALE GENOMIC DNA]</scope>
    <source>
        <strain evidence="1 2">ST-64</strain>
    </source>
</reference>
<evidence type="ECO:0000313" key="1">
    <source>
        <dbReference type="EMBL" id="MFL9842126.1"/>
    </source>
</evidence>
<dbReference type="RefSeq" id="WP_408079479.1">
    <property type="nucleotide sequence ID" value="NZ_JBELQC010000002.1"/>
</dbReference>
<evidence type="ECO:0000313" key="2">
    <source>
        <dbReference type="Proteomes" id="UP001629244"/>
    </source>
</evidence>
<dbReference type="Proteomes" id="UP001629244">
    <property type="component" value="Unassembled WGS sequence"/>
</dbReference>
<gene>
    <name evidence="1" type="ORF">ABS767_14235</name>
</gene>
<keyword evidence="2" id="KW-1185">Reference proteome</keyword>
<accession>A0ABW8YPA2</accession>
<proteinExistence type="predicted"/>
<dbReference type="EMBL" id="JBELQC010000002">
    <property type="protein sequence ID" value="MFL9842126.1"/>
    <property type="molecule type" value="Genomic_DNA"/>
</dbReference>
<protein>
    <submittedName>
        <fullName evidence="1">Uncharacterized protein</fullName>
    </submittedName>
</protein>
<organism evidence="1 2">
    <name type="scientific">Sphingomonas plantiphila</name>
    <dbReference type="NCBI Taxonomy" id="3163295"/>
    <lineage>
        <taxon>Bacteria</taxon>
        <taxon>Pseudomonadati</taxon>
        <taxon>Pseudomonadota</taxon>
        <taxon>Alphaproteobacteria</taxon>
        <taxon>Sphingomonadales</taxon>
        <taxon>Sphingomonadaceae</taxon>
        <taxon>Sphingomonas</taxon>
    </lineage>
</organism>
<name>A0ABW8YPA2_9SPHN</name>
<sequence>MAVLLVTLLFSTAMAVSLWTIYATIQPRIGYMRALMFGRDVPELVPAVAARGRAMPRPASNRAVRQLRAAA</sequence>
<comment type="caution">
    <text evidence="1">The sequence shown here is derived from an EMBL/GenBank/DDBJ whole genome shotgun (WGS) entry which is preliminary data.</text>
</comment>